<gene>
    <name evidence="3" type="ORF">BcellWH2_02324</name>
</gene>
<dbReference type="PATRIC" id="fig|246787.4.peg.2384"/>
<dbReference type="Proteomes" id="UP000061809">
    <property type="component" value="Chromosome"/>
</dbReference>
<reference evidence="3 4" key="1">
    <citation type="journal article" date="2015" name="Science">
        <title>Genetic determinants of in vivo fitness and diet responsiveness in multiple human gut Bacteroides.</title>
        <authorList>
            <person name="Wu M."/>
            <person name="McNulty N.P."/>
            <person name="Rodionov D.A."/>
            <person name="Khoroshkin M.S."/>
            <person name="Griffin N.W."/>
            <person name="Cheng J."/>
            <person name="Latreille P."/>
            <person name="Kerstetter R.A."/>
            <person name="Terrapon N."/>
            <person name="Henrissat B."/>
            <person name="Osterman A.L."/>
            <person name="Gordon J.I."/>
        </authorList>
    </citation>
    <scope>NUCLEOTIDE SEQUENCE [LARGE SCALE GENOMIC DNA]</scope>
    <source>
        <strain evidence="3 4">WH2</strain>
    </source>
</reference>
<dbReference type="PANTHER" id="PTHR43489">
    <property type="entry name" value="ISOMERASE"/>
    <property type="match status" value="1"/>
</dbReference>
<feature type="domain" description="Xylose isomerase-like TIM barrel" evidence="2">
    <location>
        <begin position="69"/>
        <end position="286"/>
    </location>
</feature>
<dbReference type="SUPFAM" id="SSF51658">
    <property type="entry name" value="Xylose isomerase-like"/>
    <property type="match status" value="1"/>
</dbReference>
<keyword evidence="3" id="KW-0670">Pyruvate</keyword>
<proteinExistence type="predicted"/>
<dbReference type="InterPro" id="IPR036237">
    <property type="entry name" value="Xyl_isomerase-like_sf"/>
</dbReference>
<dbReference type="InterPro" id="IPR013022">
    <property type="entry name" value="Xyl_isomerase-like_TIM-brl"/>
</dbReference>
<dbReference type="EMBL" id="CP012801">
    <property type="protein sequence ID" value="ALJ59564.1"/>
    <property type="molecule type" value="Genomic_DNA"/>
</dbReference>
<dbReference type="KEGG" id="bcel:BcellWH2_02324"/>
<sequence>MKIMKRYIQVIFICWLSINSITEVYGKDPIGISLVKWSFRTQTAILCDMAKENGAVAIDMVDPEKWDIVKEKGLTVAMADGIDMGIERGFCDRRWHSSLIENYKRFIPLLAEKGIKQVVCYSGINTDLSDEEALEACVEGLKPLLDIAEKANVTLVMELLSSRNTEEIFTKQRFSYYQCDNPEWGVALCKKLNSPNFKLLYDVWHMNDMGRDIMSDIKKYHSYISHYHIAGIPERKGLNRADSFNYQQFMKLLKKVGYQGYVGLEPDRIEKKLKSTIQESITLLKNK</sequence>
<protein>
    <submittedName>
        <fullName evidence="3">Hydroxypyruvate isomerase</fullName>
    </submittedName>
</protein>
<organism evidence="3 4">
    <name type="scientific">Bacteroides cellulosilyticus</name>
    <dbReference type="NCBI Taxonomy" id="246787"/>
    <lineage>
        <taxon>Bacteria</taxon>
        <taxon>Pseudomonadati</taxon>
        <taxon>Bacteroidota</taxon>
        <taxon>Bacteroidia</taxon>
        <taxon>Bacteroidales</taxon>
        <taxon>Bacteroidaceae</taxon>
        <taxon>Bacteroides</taxon>
    </lineage>
</organism>
<evidence type="ECO:0000313" key="3">
    <source>
        <dbReference type="EMBL" id="ALJ59564.1"/>
    </source>
</evidence>
<name>A0A0P0G6B0_9BACE</name>
<accession>A0A0P0G6B0</accession>
<dbReference type="Gene3D" id="3.20.20.150">
    <property type="entry name" value="Divalent-metal-dependent TIM barrel enzymes"/>
    <property type="match status" value="1"/>
</dbReference>
<dbReference type="InterPro" id="IPR050417">
    <property type="entry name" value="Sugar_Epim/Isomerase"/>
</dbReference>
<keyword evidence="1 3" id="KW-0413">Isomerase</keyword>
<dbReference type="Pfam" id="PF01261">
    <property type="entry name" value="AP_endonuc_2"/>
    <property type="match status" value="1"/>
</dbReference>
<evidence type="ECO:0000313" key="4">
    <source>
        <dbReference type="Proteomes" id="UP000061809"/>
    </source>
</evidence>
<evidence type="ECO:0000259" key="2">
    <source>
        <dbReference type="Pfam" id="PF01261"/>
    </source>
</evidence>
<dbReference type="PANTHER" id="PTHR43489:SF3">
    <property type="entry name" value="XYLOSE ISOMERASE DOMAIN PROTEIN TIM BARREL"/>
    <property type="match status" value="1"/>
</dbReference>
<dbReference type="AlphaFoldDB" id="A0A0P0G6B0"/>
<evidence type="ECO:0000256" key="1">
    <source>
        <dbReference type="ARBA" id="ARBA00023235"/>
    </source>
</evidence>
<dbReference type="GO" id="GO:0016853">
    <property type="term" value="F:isomerase activity"/>
    <property type="evidence" value="ECO:0007669"/>
    <property type="project" value="UniProtKB-KW"/>
</dbReference>
<dbReference type="RefSeq" id="WP_029426063.1">
    <property type="nucleotide sequence ID" value="NZ_DAWDZD010000001.1"/>
</dbReference>